<dbReference type="RefSeq" id="WP_253578371.1">
    <property type="nucleotide sequence ID" value="NZ_JAMFTQ010000010.1"/>
</dbReference>
<evidence type="ECO:0000256" key="1">
    <source>
        <dbReference type="SAM" id="Phobius"/>
    </source>
</evidence>
<evidence type="ECO:0000313" key="3">
    <source>
        <dbReference type="Proteomes" id="UP001204000"/>
    </source>
</evidence>
<keyword evidence="1" id="KW-0472">Membrane</keyword>
<dbReference type="EMBL" id="JAMFTQ010000010">
    <property type="protein sequence ID" value="MCP1388163.1"/>
    <property type="molecule type" value="Genomic_DNA"/>
</dbReference>
<keyword evidence="1" id="KW-0812">Transmembrane</keyword>
<reference evidence="2" key="1">
    <citation type="submission" date="2022-05" db="EMBL/GenBank/DDBJ databases">
        <title>Corynebacterium sp. TA-R-1 sp. nov., isolated from human feces.</title>
        <authorList>
            <person name="Shamsuzzaman M."/>
            <person name="Dahal R.H."/>
        </authorList>
    </citation>
    <scope>NUCLEOTIDE SEQUENCE</scope>
    <source>
        <strain evidence="2">TA-R-1</strain>
    </source>
</reference>
<feature type="transmembrane region" description="Helical" evidence="1">
    <location>
        <begin position="63"/>
        <end position="87"/>
    </location>
</feature>
<dbReference type="Proteomes" id="UP001204000">
    <property type="component" value="Unassembled WGS sequence"/>
</dbReference>
<accession>A0ABT1G2A5</accession>
<evidence type="ECO:0000313" key="2">
    <source>
        <dbReference type="EMBL" id="MCP1388163.1"/>
    </source>
</evidence>
<feature type="transmembrane region" description="Helical" evidence="1">
    <location>
        <begin position="38"/>
        <end position="57"/>
    </location>
</feature>
<proteinExistence type="predicted"/>
<sequence>MFATTFETVMAVCMIVMAVALLIGLGAVIFTRDELSRAVMADFVFYAMIAIFLVWTLVRETMIGYDVAILAAVICGVIPTISMARIISRGRR</sequence>
<protein>
    <submittedName>
        <fullName evidence="2">Cation:proton antiporter</fullName>
    </submittedName>
</protein>
<feature type="transmembrane region" description="Helical" evidence="1">
    <location>
        <begin position="6"/>
        <end position="31"/>
    </location>
</feature>
<keyword evidence="1" id="KW-1133">Transmembrane helix</keyword>
<name>A0ABT1G2A5_9CORY</name>
<comment type="caution">
    <text evidence="2">The sequence shown here is derived from an EMBL/GenBank/DDBJ whole genome shotgun (WGS) entry which is preliminary data.</text>
</comment>
<gene>
    <name evidence="2" type="ORF">M5J20_08175</name>
</gene>
<keyword evidence="3" id="KW-1185">Reference proteome</keyword>
<organism evidence="2 3">
    <name type="scientific">Corynebacterium stercoris</name>
    <dbReference type="NCBI Taxonomy" id="2943490"/>
    <lineage>
        <taxon>Bacteria</taxon>
        <taxon>Bacillati</taxon>
        <taxon>Actinomycetota</taxon>
        <taxon>Actinomycetes</taxon>
        <taxon>Mycobacteriales</taxon>
        <taxon>Corynebacteriaceae</taxon>
        <taxon>Corynebacterium</taxon>
    </lineage>
</organism>